<reference evidence="1" key="1">
    <citation type="submission" date="2023-08" db="EMBL/GenBank/DDBJ databases">
        <title>Functional and genomic diversity of the sorghum phyllosphere microbiome.</title>
        <authorList>
            <person name="Shade A."/>
        </authorList>
    </citation>
    <scope>NUCLEOTIDE SEQUENCE</scope>
    <source>
        <strain evidence="1">SORGH_AS_0885</strain>
    </source>
</reference>
<evidence type="ECO:0000313" key="2">
    <source>
        <dbReference type="Proteomes" id="UP001261666"/>
    </source>
</evidence>
<accession>A0ACC6IMG4</accession>
<organism evidence="1 2">
    <name type="scientific">Nocardioides zeae</name>
    <dbReference type="NCBI Taxonomy" id="1457234"/>
    <lineage>
        <taxon>Bacteria</taxon>
        <taxon>Bacillati</taxon>
        <taxon>Actinomycetota</taxon>
        <taxon>Actinomycetes</taxon>
        <taxon>Propionibacteriales</taxon>
        <taxon>Nocardioidaceae</taxon>
        <taxon>Nocardioides</taxon>
    </lineage>
</organism>
<name>A0ACC6IMG4_9ACTN</name>
<proteinExistence type="predicted"/>
<dbReference type="Proteomes" id="UP001261666">
    <property type="component" value="Unassembled WGS sequence"/>
</dbReference>
<evidence type="ECO:0000313" key="1">
    <source>
        <dbReference type="EMBL" id="MDR6211863.1"/>
    </source>
</evidence>
<protein>
    <submittedName>
        <fullName evidence="1">Uncharacterized protein</fullName>
    </submittedName>
</protein>
<keyword evidence="2" id="KW-1185">Reference proteome</keyword>
<comment type="caution">
    <text evidence="1">The sequence shown here is derived from an EMBL/GenBank/DDBJ whole genome shotgun (WGS) entry which is preliminary data.</text>
</comment>
<sequence length="39" mass="3912">MNNTMARRVLAAGFAIAAAATLAACGEDEAEAERDGASD</sequence>
<gene>
    <name evidence="1" type="ORF">QE364_003594</name>
</gene>
<dbReference type="EMBL" id="JAVIZJ010000013">
    <property type="protein sequence ID" value="MDR6211863.1"/>
    <property type="molecule type" value="Genomic_DNA"/>
</dbReference>